<evidence type="ECO:0000313" key="4">
    <source>
        <dbReference type="EMBL" id="KAL3783214.1"/>
    </source>
</evidence>
<sequence>MDFDEVMTRWSRFHTIVVDDDDDYDYYGGDDGMGSPRRREGAYDQCARLLVALERNHDRLLLDRRDDDGVPSSSTEGGGGGSRTLTPSAASYNLTLHALAHSDGGEDAAREARAILMRMLDRCRRYEGGVVGRIEDAGKTTSSSAATIAPPPPVEPSAITMNSAIHAIARSGSRDAGFLAEEVFLAMERWRDECEGGPSRFYRGVLPNARTLACVIDAWANGARTAPTTSYAPERADAILNLAVERRRAYVDRVAGRDRRGRGWAEEEGDASHRVIVGANTVEGETHAMETASMSLKPNTVAFNTCIHAWAASDRGREGALRAQELLFQLEALSDSGELDLPGENPREITADDDAQDTGLTPNVRTYSMVMNAWANVANVEGGSGEDAASRCEDILNKMEKRGAMDSTVRPNLVAYVTCISAWARTRNVEYAASRAENILNRMIDLYYSEDKSELPLLDGNVNNASHDAPFNSVITCYARSSVPYATERALAILERLMASPIRPTVTTFNAVMDVCAKHGDPESALEVFGKMKRMNIRGDSTSVDTILNAFGRCEKAGSAERAYDFLRKVEQSSEEYNFTPSTVSYSTVINAFARASGKDYGGLPAVKKAKELYDSLIDQMKNGVVHGADPFANSCLLNCCANVYGSLSEKKEALVIAIHAFEDMKKRPELHGEPNHVTFGTMMKVCVRLSSDDAEKHRLMEHLFVQACKRGNCSKAVLGQFIRHTPSQLNMKVILTLGGTKREIPHSWYRNVSRRQWPTPM</sequence>
<comment type="caution">
    <text evidence="4">The sequence shown here is derived from an EMBL/GenBank/DDBJ whole genome shotgun (WGS) entry which is preliminary data.</text>
</comment>
<reference evidence="4 5" key="1">
    <citation type="submission" date="2024-10" db="EMBL/GenBank/DDBJ databases">
        <title>Updated reference genomes for cyclostephanoid diatoms.</title>
        <authorList>
            <person name="Roberts W.R."/>
            <person name="Alverson A.J."/>
        </authorList>
    </citation>
    <scope>NUCLEOTIDE SEQUENCE [LARGE SCALE GENOMIC DNA]</scope>
    <source>
        <strain evidence="4 5">AJA276-08</strain>
    </source>
</reference>
<dbReference type="PANTHER" id="PTHR47942">
    <property type="entry name" value="TETRATRICOPEPTIDE REPEAT (TPR)-LIKE SUPERFAMILY PROTEIN-RELATED"/>
    <property type="match status" value="1"/>
</dbReference>
<dbReference type="Gene3D" id="1.25.40.10">
    <property type="entry name" value="Tetratricopeptide repeat domain"/>
    <property type="match status" value="4"/>
</dbReference>
<name>A0ABD3P5Y9_9STRA</name>
<dbReference type="NCBIfam" id="TIGR00756">
    <property type="entry name" value="PPR"/>
    <property type="match status" value="1"/>
</dbReference>
<gene>
    <name evidence="4" type="ORF">ACHAW5_004684</name>
</gene>
<keyword evidence="1" id="KW-0677">Repeat</keyword>
<feature type="repeat" description="PPR" evidence="2">
    <location>
        <begin position="505"/>
        <end position="539"/>
    </location>
</feature>
<evidence type="ECO:0000256" key="2">
    <source>
        <dbReference type="PROSITE-ProRule" id="PRU00708"/>
    </source>
</evidence>
<dbReference type="Proteomes" id="UP001530315">
    <property type="component" value="Unassembled WGS sequence"/>
</dbReference>
<dbReference type="InterPro" id="IPR002885">
    <property type="entry name" value="PPR_rpt"/>
</dbReference>
<evidence type="ECO:0008006" key="6">
    <source>
        <dbReference type="Google" id="ProtNLM"/>
    </source>
</evidence>
<accession>A0ABD3P5Y9</accession>
<dbReference type="Pfam" id="PF13041">
    <property type="entry name" value="PPR_2"/>
    <property type="match status" value="1"/>
</dbReference>
<dbReference type="InterPro" id="IPR011990">
    <property type="entry name" value="TPR-like_helical_dom_sf"/>
</dbReference>
<dbReference type="AlphaFoldDB" id="A0ABD3P5Y9"/>
<organism evidence="4 5">
    <name type="scientific">Stephanodiscus triporus</name>
    <dbReference type="NCBI Taxonomy" id="2934178"/>
    <lineage>
        <taxon>Eukaryota</taxon>
        <taxon>Sar</taxon>
        <taxon>Stramenopiles</taxon>
        <taxon>Ochrophyta</taxon>
        <taxon>Bacillariophyta</taxon>
        <taxon>Coscinodiscophyceae</taxon>
        <taxon>Thalassiosirophycidae</taxon>
        <taxon>Stephanodiscales</taxon>
        <taxon>Stephanodiscaceae</taxon>
        <taxon>Stephanodiscus</taxon>
    </lineage>
</organism>
<dbReference type="EMBL" id="JALLAZ020000983">
    <property type="protein sequence ID" value="KAL3783214.1"/>
    <property type="molecule type" value="Genomic_DNA"/>
</dbReference>
<proteinExistence type="predicted"/>
<evidence type="ECO:0000256" key="1">
    <source>
        <dbReference type="ARBA" id="ARBA00022737"/>
    </source>
</evidence>
<evidence type="ECO:0000256" key="3">
    <source>
        <dbReference type="SAM" id="MobiDB-lite"/>
    </source>
</evidence>
<protein>
    <recommendedName>
        <fullName evidence="6">Pentacotripeptide-repeat region of PRORP domain-containing protein</fullName>
    </recommendedName>
</protein>
<keyword evidence="5" id="KW-1185">Reference proteome</keyword>
<dbReference type="PROSITE" id="PS51375">
    <property type="entry name" value="PPR"/>
    <property type="match status" value="1"/>
</dbReference>
<evidence type="ECO:0000313" key="5">
    <source>
        <dbReference type="Proteomes" id="UP001530315"/>
    </source>
</evidence>
<dbReference type="PANTHER" id="PTHR47942:SF63">
    <property type="entry name" value="PENTATRICOPEPTIDE REPEAT-CONTAINING PROTEIN"/>
    <property type="match status" value="1"/>
</dbReference>
<feature type="region of interest" description="Disordered" evidence="3">
    <location>
        <begin position="62"/>
        <end position="86"/>
    </location>
</feature>
<dbReference type="InterPro" id="IPR051222">
    <property type="entry name" value="PPR/CCM1_RNA-binding"/>
</dbReference>